<organism evidence="1 2">
    <name type="scientific">Raoultella planticola</name>
    <name type="common">Klebsiella planticola</name>
    <dbReference type="NCBI Taxonomy" id="575"/>
    <lineage>
        <taxon>Bacteria</taxon>
        <taxon>Pseudomonadati</taxon>
        <taxon>Pseudomonadota</taxon>
        <taxon>Gammaproteobacteria</taxon>
        <taxon>Enterobacterales</taxon>
        <taxon>Enterobacteriaceae</taxon>
        <taxon>Klebsiella/Raoultella group</taxon>
        <taxon>Raoultella</taxon>
    </lineage>
</organism>
<gene>
    <name evidence="1" type="ORF">NCTC12998_06266</name>
</gene>
<protein>
    <submittedName>
        <fullName evidence="1">Uncharacterized protein</fullName>
    </submittedName>
</protein>
<sequence>MALHPGHSMACFKRILEVDWVDDKPQTGQVMVDVDALPMNFIA</sequence>
<proteinExistence type="predicted"/>
<name>A0A485CQP8_RAOPL</name>
<reference evidence="1 2" key="1">
    <citation type="submission" date="2019-03" db="EMBL/GenBank/DDBJ databases">
        <authorList>
            <consortium name="Pathogen Informatics"/>
        </authorList>
    </citation>
    <scope>NUCLEOTIDE SEQUENCE [LARGE SCALE GENOMIC DNA]</scope>
    <source>
        <strain evidence="1 2">NCTC12998</strain>
    </source>
</reference>
<evidence type="ECO:0000313" key="2">
    <source>
        <dbReference type="Proteomes" id="UP000345637"/>
    </source>
</evidence>
<dbReference type="Proteomes" id="UP000345637">
    <property type="component" value="Unassembled WGS sequence"/>
</dbReference>
<accession>A0A485CQP8</accession>
<evidence type="ECO:0000313" key="1">
    <source>
        <dbReference type="EMBL" id="VFS86815.1"/>
    </source>
</evidence>
<dbReference type="EMBL" id="CAADJE010000031">
    <property type="protein sequence ID" value="VFS86815.1"/>
    <property type="molecule type" value="Genomic_DNA"/>
</dbReference>
<dbReference type="AlphaFoldDB" id="A0A485CQP8"/>